<dbReference type="Proteomes" id="UP000784294">
    <property type="component" value="Unassembled WGS sequence"/>
</dbReference>
<evidence type="ECO:0000256" key="7">
    <source>
        <dbReference type="ARBA" id="ARBA00023157"/>
    </source>
</evidence>
<gene>
    <name evidence="10" type="ORF">PXEA_LOCUS15150</name>
</gene>
<dbReference type="GO" id="GO:0005576">
    <property type="term" value="C:extracellular region"/>
    <property type="evidence" value="ECO:0007669"/>
    <property type="project" value="InterPro"/>
</dbReference>
<evidence type="ECO:0000256" key="3">
    <source>
        <dbReference type="ARBA" id="ARBA00022473"/>
    </source>
</evidence>
<evidence type="ECO:0000256" key="1">
    <source>
        <dbReference type="ARBA" id="ARBA00004498"/>
    </source>
</evidence>
<feature type="compositionally biased region" description="Polar residues" evidence="9">
    <location>
        <begin position="277"/>
        <end position="288"/>
    </location>
</feature>
<dbReference type="AlphaFoldDB" id="A0A448WWA7"/>
<feature type="region of interest" description="Disordered" evidence="9">
    <location>
        <begin position="189"/>
        <end position="248"/>
    </location>
</feature>
<comment type="function">
    <text evidence="8">Ligand for members of the frizzled family of seven transmembrane receptors.</text>
</comment>
<name>A0A448WWA7_9PLAT</name>
<proteinExistence type="inferred from homology"/>
<feature type="compositionally biased region" description="Low complexity" evidence="9">
    <location>
        <begin position="237"/>
        <end position="248"/>
    </location>
</feature>
<dbReference type="Pfam" id="PF00110">
    <property type="entry name" value="wnt"/>
    <property type="match status" value="1"/>
</dbReference>
<evidence type="ECO:0000256" key="6">
    <source>
        <dbReference type="ARBA" id="ARBA00022687"/>
    </source>
</evidence>
<comment type="subcellular location">
    <subcellularLocation>
        <location evidence="1 8">Secreted</location>
        <location evidence="1 8">Extracellular space</location>
        <location evidence="1 8">Extracellular matrix</location>
    </subcellularLocation>
</comment>
<feature type="compositionally biased region" description="Polar residues" evidence="9">
    <location>
        <begin position="153"/>
        <end position="174"/>
    </location>
</feature>
<keyword evidence="11" id="KW-1185">Reference proteome</keyword>
<evidence type="ECO:0000313" key="11">
    <source>
        <dbReference type="Proteomes" id="UP000784294"/>
    </source>
</evidence>
<dbReference type="GO" id="GO:0005102">
    <property type="term" value="F:signaling receptor binding"/>
    <property type="evidence" value="ECO:0007669"/>
    <property type="project" value="InterPro"/>
</dbReference>
<keyword evidence="4" id="KW-0964">Secreted</keyword>
<feature type="compositionally biased region" description="Polar residues" evidence="9">
    <location>
        <begin position="190"/>
        <end position="217"/>
    </location>
</feature>
<keyword evidence="7" id="KW-1015">Disulfide bond</keyword>
<dbReference type="EMBL" id="CAAALY010052721">
    <property type="protein sequence ID" value="VEL21710.1"/>
    <property type="molecule type" value="Genomic_DNA"/>
</dbReference>
<evidence type="ECO:0000256" key="8">
    <source>
        <dbReference type="RuleBase" id="RU003500"/>
    </source>
</evidence>
<keyword evidence="5" id="KW-0272">Extracellular matrix</keyword>
<protein>
    <recommendedName>
        <fullName evidence="8">Protein Wnt</fullName>
    </recommendedName>
</protein>
<keyword evidence="6 8" id="KW-0879">Wnt signaling pathway</keyword>
<dbReference type="OrthoDB" id="5945655at2759"/>
<feature type="region of interest" description="Disordered" evidence="9">
    <location>
        <begin position="261"/>
        <end position="330"/>
    </location>
</feature>
<sequence length="506" mass="54819">MTSRVNWVSDGRGFSLRSAPLRDSTTRQTPRAARAARAGHASAGLCRFVRLGVCLVFASFVRLHSLSVRLVAAAQLKALAADCQRHRLTLARGRQPVCTWSSRFRPAGVHVIAILSCLLLLLHPSNQLRSRLLPETSGTAAPDEPAGLPGRSIRQSGHVWSSPQPEARQPTLQPATGPADRVALVEFDSPSGQSWPRLGASQNSQSAAWTAGTTHWQPTPRGNDAQHRLPGPAVGHASTAASVPASAAPHRLDASLVSRLQTRQSSVPPARLAAGPSQHQQRAANQTGHFAIRSRPGVGMPTTNRQVDTSESDSGYGSGAESSTSGQMVSSGICDQPNSFLWRQRKVCLLYPHLMESVVRGYFMGLKECEHQFSRSRWNCQGYNMTIHSPAPRRRRSRQQRVGLDEARTAEGTSLQPMRIKTYLDKLLNRDHFVPECLFILNRLASIGPQSHPALPPTAPPPRPPYPPSLTPTQGTKNVNSFATPTTITITNSTAITVISTNITIT</sequence>
<evidence type="ECO:0000256" key="4">
    <source>
        <dbReference type="ARBA" id="ARBA00022525"/>
    </source>
</evidence>
<evidence type="ECO:0000313" key="10">
    <source>
        <dbReference type="EMBL" id="VEL21710.1"/>
    </source>
</evidence>
<dbReference type="InterPro" id="IPR005817">
    <property type="entry name" value="Wnt"/>
</dbReference>
<keyword evidence="3 8" id="KW-0217">Developmental protein</keyword>
<feature type="region of interest" description="Disordered" evidence="9">
    <location>
        <begin position="451"/>
        <end position="475"/>
    </location>
</feature>
<feature type="compositionally biased region" description="Pro residues" evidence="9">
    <location>
        <begin position="454"/>
        <end position="470"/>
    </location>
</feature>
<comment type="caution">
    <text evidence="10">The sequence shown here is derived from an EMBL/GenBank/DDBJ whole genome shotgun (WGS) entry which is preliminary data.</text>
</comment>
<feature type="non-terminal residue" evidence="10">
    <location>
        <position position="1"/>
    </location>
</feature>
<reference evidence="10" key="1">
    <citation type="submission" date="2018-11" db="EMBL/GenBank/DDBJ databases">
        <authorList>
            <consortium name="Pathogen Informatics"/>
        </authorList>
    </citation>
    <scope>NUCLEOTIDE SEQUENCE</scope>
</reference>
<feature type="region of interest" description="Disordered" evidence="9">
    <location>
        <begin position="135"/>
        <end position="177"/>
    </location>
</feature>
<feature type="compositionally biased region" description="Polar residues" evidence="9">
    <location>
        <begin position="301"/>
        <end position="330"/>
    </location>
</feature>
<accession>A0A448WWA7</accession>
<dbReference type="GO" id="GO:0016055">
    <property type="term" value="P:Wnt signaling pathway"/>
    <property type="evidence" value="ECO:0007669"/>
    <property type="project" value="UniProtKB-KW"/>
</dbReference>
<comment type="similarity">
    <text evidence="2 8">Belongs to the Wnt family.</text>
</comment>
<evidence type="ECO:0000256" key="2">
    <source>
        <dbReference type="ARBA" id="ARBA00005683"/>
    </source>
</evidence>
<evidence type="ECO:0000256" key="9">
    <source>
        <dbReference type="SAM" id="MobiDB-lite"/>
    </source>
</evidence>
<evidence type="ECO:0000256" key="5">
    <source>
        <dbReference type="ARBA" id="ARBA00022530"/>
    </source>
</evidence>
<organism evidence="10 11">
    <name type="scientific">Protopolystoma xenopodis</name>
    <dbReference type="NCBI Taxonomy" id="117903"/>
    <lineage>
        <taxon>Eukaryota</taxon>
        <taxon>Metazoa</taxon>
        <taxon>Spiralia</taxon>
        <taxon>Lophotrochozoa</taxon>
        <taxon>Platyhelminthes</taxon>
        <taxon>Monogenea</taxon>
        <taxon>Polyopisthocotylea</taxon>
        <taxon>Polystomatidea</taxon>
        <taxon>Polystomatidae</taxon>
        <taxon>Protopolystoma</taxon>
    </lineage>
</organism>